<protein>
    <recommendedName>
        <fullName evidence="2">DHHA2 domain-containing protein</fullName>
    </recommendedName>
</protein>
<dbReference type="AlphaFoldDB" id="A0A9P0BZX2"/>
<dbReference type="Pfam" id="PF02833">
    <property type="entry name" value="DHHA2"/>
    <property type="match status" value="1"/>
</dbReference>
<dbReference type="OrthoDB" id="374045at2759"/>
<dbReference type="SUPFAM" id="SSF64182">
    <property type="entry name" value="DHH phosphoesterases"/>
    <property type="match status" value="1"/>
</dbReference>
<dbReference type="Gene3D" id="3.10.310.20">
    <property type="entry name" value="DHHA2 domain"/>
    <property type="match status" value="1"/>
</dbReference>
<dbReference type="EMBL" id="LR824034">
    <property type="protein sequence ID" value="CAH0602455.1"/>
    <property type="molecule type" value="Genomic_DNA"/>
</dbReference>
<dbReference type="GO" id="GO:0004309">
    <property type="term" value="F:exopolyphosphatase activity"/>
    <property type="evidence" value="ECO:0007669"/>
    <property type="project" value="TreeGrafter"/>
</dbReference>
<sequence>MQFNHQKPTMDDYFAATLTKLNSNFFANLTIVIGNESCDLDSAVSSIVYACFLDWQYNLIKCKVCTNIYRDESVVVKDDIFVPVLNVDRQDFELKTEVAYLLREKGINESHLVFRDDHDLPKLLSKPKSKVVLVDHHVLAKKDQYLAPYVTEIIDHRPLDQTGWHYKDDTRSTIWPVGSCTTLIAQRIKDLCTLLAKNVDFFNAHPWCNEMIHATIILDTVNFSKEVDKATPLDEEMILFLESLLKPADYKALRKKVLASLVAARSDVSRLSAAQLLRKDVKTVNNILVPSFPILVKEFLERPGALEAVTEALDRHSCNIAVLLGMDLSKGLQRDTAVYSPNNPEEAASLGKYLVEYSAPALRLTPAAHAHCGYYRQGNLAASRKQYMPALNHYSNRQTQ</sequence>
<dbReference type="Proteomes" id="UP001154114">
    <property type="component" value="Chromosome 31"/>
</dbReference>
<gene>
    <name evidence="3" type="ORF">CINC_LOCUS10083</name>
</gene>
<dbReference type="InterPro" id="IPR038222">
    <property type="entry name" value="DHHA2_dom_sf"/>
</dbReference>
<feature type="domain" description="DHHA2" evidence="2">
    <location>
        <begin position="258"/>
        <end position="395"/>
    </location>
</feature>
<dbReference type="SMART" id="SM01131">
    <property type="entry name" value="DHHA2"/>
    <property type="match status" value="1"/>
</dbReference>
<evidence type="ECO:0000256" key="1">
    <source>
        <dbReference type="ARBA" id="ARBA00010331"/>
    </source>
</evidence>
<dbReference type="GO" id="GO:0005737">
    <property type="term" value="C:cytoplasm"/>
    <property type="evidence" value="ECO:0007669"/>
    <property type="project" value="InterPro"/>
</dbReference>
<comment type="similarity">
    <text evidence="1">Belongs to the PPase class C family. Prune subfamily.</text>
</comment>
<evidence type="ECO:0000259" key="2">
    <source>
        <dbReference type="SMART" id="SM01131"/>
    </source>
</evidence>
<evidence type="ECO:0000313" key="4">
    <source>
        <dbReference type="Proteomes" id="UP001154114"/>
    </source>
</evidence>
<dbReference type="Gene3D" id="3.90.1640.10">
    <property type="entry name" value="inorganic pyrophosphatase (n-terminal core)"/>
    <property type="match status" value="1"/>
</dbReference>
<reference evidence="3" key="1">
    <citation type="submission" date="2021-12" db="EMBL/GenBank/DDBJ databases">
        <authorList>
            <person name="King R."/>
        </authorList>
    </citation>
    <scope>NUCLEOTIDE SEQUENCE</scope>
</reference>
<keyword evidence="4" id="KW-1185">Reference proteome</keyword>
<proteinExistence type="inferred from homology"/>
<dbReference type="PANTHER" id="PTHR12112:SF39">
    <property type="entry name" value="EG:152A3.5 PROTEIN (FBGN0003116_PN PROTEIN)"/>
    <property type="match status" value="1"/>
</dbReference>
<dbReference type="InterPro" id="IPR004097">
    <property type="entry name" value="DHHA2"/>
</dbReference>
<organism evidence="3 4">
    <name type="scientific">Chrysodeixis includens</name>
    <name type="common">Soybean looper</name>
    <name type="synonym">Pseudoplusia includens</name>
    <dbReference type="NCBI Taxonomy" id="689277"/>
    <lineage>
        <taxon>Eukaryota</taxon>
        <taxon>Metazoa</taxon>
        <taxon>Ecdysozoa</taxon>
        <taxon>Arthropoda</taxon>
        <taxon>Hexapoda</taxon>
        <taxon>Insecta</taxon>
        <taxon>Pterygota</taxon>
        <taxon>Neoptera</taxon>
        <taxon>Endopterygota</taxon>
        <taxon>Lepidoptera</taxon>
        <taxon>Glossata</taxon>
        <taxon>Ditrysia</taxon>
        <taxon>Noctuoidea</taxon>
        <taxon>Noctuidae</taxon>
        <taxon>Plusiinae</taxon>
        <taxon>Chrysodeixis</taxon>
    </lineage>
</organism>
<name>A0A9P0BZX2_CHRIL</name>
<accession>A0A9P0BZX2</accession>
<dbReference type="InterPro" id="IPR038763">
    <property type="entry name" value="DHH_sf"/>
</dbReference>
<evidence type="ECO:0000313" key="3">
    <source>
        <dbReference type="EMBL" id="CAH0602455.1"/>
    </source>
</evidence>
<dbReference type="PANTHER" id="PTHR12112">
    <property type="entry name" value="BNIP - RELATED"/>
    <property type="match status" value="1"/>
</dbReference>